<sequence length="60" mass="6693">MNENIINQRNETVLLLLEAEVKAGKYPFNGYQVDTFECDTAQFFLTGVDIRLAGGQLPEG</sequence>
<protein>
    <submittedName>
        <fullName evidence="1">Uncharacterized protein</fullName>
    </submittedName>
</protein>
<name>X0TXY5_9ZZZZ</name>
<organism evidence="1">
    <name type="scientific">marine sediment metagenome</name>
    <dbReference type="NCBI Taxonomy" id="412755"/>
    <lineage>
        <taxon>unclassified sequences</taxon>
        <taxon>metagenomes</taxon>
        <taxon>ecological metagenomes</taxon>
    </lineage>
</organism>
<reference evidence="1" key="1">
    <citation type="journal article" date="2014" name="Front. Microbiol.">
        <title>High frequency of phylogenetically diverse reductive dehalogenase-homologous genes in deep subseafloor sedimentary metagenomes.</title>
        <authorList>
            <person name="Kawai M."/>
            <person name="Futagami T."/>
            <person name="Toyoda A."/>
            <person name="Takaki Y."/>
            <person name="Nishi S."/>
            <person name="Hori S."/>
            <person name="Arai W."/>
            <person name="Tsubouchi T."/>
            <person name="Morono Y."/>
            <person name="Uchiyama I."/>
            <person name="Ito T."/>
            <person name="Fujiyama A."/>
            <person name="Inagaki F."/>
            <person name="Takami H."/>
        </authorList>
    </citation>
    <scope>NUCLEOTIDE SEQUENCE</scope>
    <source>
        <strain evidence="1">Expedition CK06-06</strain>
    </source>
</reference>
<dbReference type="AlphaFoldDB" id="X0TXY5"/>
<proteinExistence type="predicted"/>
<evidence type="ECO:0000313" key="1">
    <source>
        <dbReference type="EMBL" id="GAF91996.1"/>
    </source>
</evidence>
<comment type="caution">
    <text evidence="1">The sequence shown here is derived from an EMBL/GenBank/DDBJ whole genome shotgun (WGS) entry which is preliminary data.</text>
</comment>
<dbReference type="EMBL" id="BARS01015577">
    <property type="protein sequence ID" value="GAF91996.1"/>
    <property type="molecule type" value="Genomic_DNA"/>
</dbReference>
<accession>X0TXY5</accession>
<feature type="non-terminal residue" evidence="1">
    <location>
        <position position="60"/>
    </location>
</feature>
<gene>
    <name evidence="1" type="ORF">S01H1_25747</name>
</gene>